<comment type="caution">
    <text evidence="1">The sequence shown here is derived from an EMBL/GenBank/DDBJ whole genome shotgun (WGS) entry which is preliminary data.</text>
</comment>
<name>A0A0F9NNF1_9ZZZZ</name>
<evidence type="ECO:0000313" key="1">
    <source>
        <dbReference type="EMBL" id="KKM90335.1"/>
    </source>
</evidence>
<proteinExistence type="predicted"/>
<protein>
    <submittedName>
        <fullName evidence="1">Uncharacterized protein</fullName>
    </submittedName>
</protein>
<gene>
    <name evidence="1" type="ORF">LCGC14_1239680</name>
</gene>
<dbReference type="AlphaFoldDB" id="A0A0F9NNF1"/>
<reference evidence="1" key="1">
    <citation type="journal article" date="2015" name="Nature">
        <title>Complex archaea that bridge the gap between prokaryotes and eukaryotes.</title>
        <authorList>
            <person name="Spang A."/>
            <person name="Saw J.H."/>
            <person name="Jorgensen S.L."/>
            <person name="Zaremba-Niedzwiedzka K."/>
            <person name="Martijn J."/>
            <person name="Lind A.E."/>
            <person name="van Eijk R."/>
            <person name="Schleper C."/>
            <person name="Guy L."/>
            <person name="Ettema T.J."/>
        </authorList>
    </citation>
    <scope>NUCLEOTIDE SEQUENCE</scope>
</reference>
<organism evidence="1">
    <name type="scientific">marine sediment metagenome</name>
    <dbReference type="NCBI Taxonomy" id="412755"/>
    <lineage>
        <taxon>unclassified sequences</taxon>
        <taxon>metagenomes</taxon>
        <taxon>ecological metagenomes</taxon>
    </lineage>
</organism>
<accession>A0A0F9NNF1</accession>
<dbReference type="EMBL" id="LAZR01006684">
    <property type="protein sequence ID" value="KKM90335.1"/>
    <property type="molecule type" value="Genomic_DNA"/>
</dbReference>
<sequence>MQLRFTFLVLIVAVVASVFAIWPAVADAPWEEEAVIVVETEAPDPRCEAAHIMKAEATVSLAEIPRRNSRGSPQGQLETVIEDADRDIRRYC</sequence>